<dbReference type="Proteomes" id="UP000807504">
    <property type="component" value="Unassembled WGS sequence"/>
</dbReference>
<sequence>MARGLSLSASIAAKCGRQAADPPSHRLLLVPPARPPHEAITRRSPGPGYPSPQPAAPALHGQSAPSSSPRRATVPPYGLSWLFGTLALHPPLESACSWFSQAS</sequence>
<accession>A0A8T0F8G5</accession>
<organism evidence="2 3">
    <name type="scientific">Argiope bruennichi</name>
    <name type="common">Wasp spider</name>
    <name type="synonym">Aranea bruennichi</name>
    <dbReference type="NCBI Taxonomy" id="94029"/>
    <lineage>
        <taxon>Eukaryota</taxon>
        <taxon>Metazoa</taxon>
        <taxon>Ecdysozoa</taxon>
        <taxon>Arthropoda</taxon>
        <taxon>Chelicerata</taxon>
        <taxon>Arachnida</taxon>
        <taxon>Araneae</taxon>
        <taxon>Araneomorphae</taxon>
        <taxon>Entelegynae</taxon>
        <taxon>Araneoidea</taxon>
        <taxon>Araneidae</taxon>
        <taxon>Argiope</taxon>
    </lineage>
</organism>
<evidence type="ECO:0000313" key="3">
    <source>
        <dbReference type="Proteomes" id="UP000807504"/>
    </source>
</evidence>
<evidence type="ECO:0000256" key="1">
    <source>
        <dbReference type="SAM" id="MobiDB-lite"/>
    </source>
</evidence>
<keyword evidence="3" id="KW-1185">Reference proteome</keyword>
<dbReference type="AlphaFoldDB" id="A0A8T0F8G5"/>
<proteinExistence type="predicted"/>
<reference evidence="2" key="1">
    <citation type="journal article" date="2020" name="bioRxiv">
        <title>Chromosome-level reference genome of the European wasp spider Argiope bruennichi: a resource for studies on range expansion and evolutionary adaptation.</title>
        <authorList>
            <person name="Sheffer M.M."/>
            <person name="Hoppe A."/>
            <person name="Krehenwinkel H."/>
            <person name="Uhl G."/>
            <person name="Kuss A.W."/>
            <person name="Jensen L."/>
            <person name="Jensen C."/>
            <person name="Gillespie R.G."/>
            <person name="Hoff K.J."/>
            <person name="Prost S."/>
        </authorList>
    </citation>
    <scope>NUCLEOTIDE SEQUENCE</scope>
</reference>
<comment type="caution">
    <text evidence="2">The sequence shown here is derived from an EMBL/GenBank/DDBJ whole genome shotgun (WGS) entry which is preliminary data.</text>
</comment>
<dbReference type="EMBL" id="JABXBU010000015">
    <property type="protein sequence ID" value="KAF8787496.1"/>
    <property type="molecule type" value="Genomic_DNA"/>
</dbReference>
<feature type="region of interest" description="Disordered" evidence="1">
    <location>
        <begin position="16"/>
        <end position="72"/>
    </location>
</feature>
<evidence type="ECO:0000313" key="2">
    <source>
        <dbReference type="EMBL" id="KAF8787496.1"/>
    </source>
</evidence>
<reference evidence="2" key="2">
    <citation type="submission" date="2020-06" db="EMBL/GenBank/DDBJ databases">
        <authorList>
            <person name="Sheffer M."/>
        </authorList>
    </citation>
    <scope>NUCLEOTIDE SEQUENCE</scope>
</reference>
<gene>
    <name evidence="2" type="ORF">HNY73_009087</name>
</gene>
<protein>
    <submittedName>
        <fullName evidence="2">Uncharacterized protein</fullName>
    </submittedName>
</protein>
<name>A0A8T0F8G5_ARGBR</name>